<dbReference type="Gene3D" id="1.10.3260.10">
    <property type="entry name" value="DNA ligase, ATP-dependent, N-terminal domain"/>
    <property type="match status" value="1"/>
</dbReference>
<protein>
    <recommendedName>
        <fullName evidence="2">DNA ligase (ATP)</fullName>
        <ecNumber evidence="2">6.5.1.1</ecNumber>
    </recommendedName>
</protein>
<dbReference type="InterPro" id="IPR012340">
    <property type="entry name" value="NA-bd_OB-fold"/>
</dbReference>
<dbReference type="GO" id="GO:0071897">
    <property type="term" value="P:DNA biosynthetic process"/>
    <property type="evidence" value="ECO:0007669"/>
    <property type="project" value="InterPro"/>
</dbReference>
<keyword evidence="3" id="KW-0436">Ligase</keyword>
<dbReference type="PANTHER" id="PTHR45674:SF4">
    <property type="entry name" value="DNA LIGASE 1"/>
    <property type="match status" value="1"/>
</dbReference>
<evidence type="ECO:0000256" key="7">
    <source>
        <dbReference type="ARBA" id="ARBA00022763"/>
    </source>
</evidence>
<evidence type="ECO:0000256" key="8">
    <source>
        <dbReference type="ARBA" id="ARBA00022840"/>
    </source>
</evidence>
<evidence type="ECO:0000259" key="14">
    <source>
        <dbReference type="PROSITE" id="PS50160"/>
    </source>
</evidence>
<evidence type="ECO:0000256" key="9">
    <source>
        <dbReference type="ARBA" id="ARBA00023172"/>
    </source>
</evidence>
<dbReference type="SUPFAM" id="SSF117018">
    <property type="entry name" value="ATP-dependent DNA ligase DNA-binding domain"/>
    <property type="match status" value="1"/>
</dbReference>
<evidence type="ECO:0000256" key="3">
    <source>
        <dbReference type="ARBA" id="ARBA00022598"/>
    </source>
</evidence>
<keyword evidence="11" id="KW-0131">Cell cycle</keyword>
<dbReference type="GO" id="GO:0003677">
    <property type="term" value="F:DNA binding"/>
    <property type="evidence" value="ECO:0007669"/>
    <property type="project" value="InterPro"/>
</dbReference>
<comment type="catalytic activity">
    <reaction evidence="12">
        <text>ATP + (deoxyribonucleotide)n-3'-hydroxyl + 5'-phospho-(deoxyribonucleotide)m = (deoxyribonucleotide)n+m + AMP + diphosphate.</text>
        <dbReference type="EC" id="6.5.1.1"/>
    </reaction>
</comment>
<dbReference type="GO" id="GO:0006310">
    <property type="term" value="P:DNA recombination"/>
    <property type="evidence" value="ECO:0007669"/>
    <property type="project" value="UniProtKB-KW"/>
</dbReference>
<keyword evidence="6" id="KW-0547">Nucleotide-binding</keyword>
<keyword evidence="8" id="KW-0067">ATP-binding</keyword>
<comment type="caution">
    <text evidence="15">The sequence shown here is derived from an EMBL/GenBank/DDBJ whole genome shotgun (WGS) entry which is preliminary data.</text>
</comment>
<keyword evidence="4" id="KW-0132">Cell division</keyword>
<dbReference type="EMBL" id="MGHL01000023">
    <property type="protein sequence ID" value="OGM68496.1"/>
    <property type="molecule type" value="Genomic_DNA"/>
</dbReference>
<dbReference type="Proteomes" id="UP000178429">
    <property type="component" value="Unassembled WGS sequence"/>
</dbReference>
<evidence type="ECO:0000256" key="1">
    <source>
        <dbReference type="ARBA" id="ARBA00007572"/>
    </source>
</evidence>
<feature type="non-terminal residue" evidence="15">
    <location>
        <position position="544"/>
    </location>
</feature>
<feature type="domain" description="ATP-dependent DNA ligase family profile" evidence="14">
    <location>
        <begin position="329"/>
        <end position="453"/>
    </location>
</feature>
<dbReference type="InterPro" id="IPR000977">
    <property type="entry name" value="DNA_ligase_ATP-dep"/>
</dbReference>
<organism evidence="15 16">
    <name type="scientific">Candidatus Woesebacteria bacterium RIFCSPLOWO2_01_FULL_44_14</name>
    <dbReference type="NCBI Taxonomy" id="1802525"/>
    <lineage>
        <taxon>Bacteria</taxon>
        <taxon>Candidatus Woeseibacteriota</taxon>
    </lineage>
</organism>
<comment type="similarity">
    <text evidence="1 13">Belongs to the ATP-dependent DNA ligase family.</text>
</comment>
<proteinExistence type="inferred from homology"/>
<dbReference type="Pfam" id="PF04675">
    <property type="entry name" value="DNA_ligase_A_N"/>
    <property type="match status" value="1"/>
</dbReference>
<sequence>MKFSDLALFLEKLEATSSRIEITKILANLFGKANANEIDKIVYLILGRLAPTYENVVFSIAERMMVVAIADAYKKEKSDVQKKYKELGDLGLTAYTLAKTTGLHDLAIPSVPEVYDELRRIAKDEGEKSVERKISGIAKLISRLDPLSVKFVTRIPVGRLRLGFSDKTILDALSWLEKGDKSAKRKLEKAYNMRPDIGYLAKLVKTKGLKDFSAGIKPDIKAPIAPMLAQRLKSPEEMVAKMGLVSVEPKYDGLRILIHYKKPDYLRTYTRNLNFIDKSVFPELASLGKCIKADEVILDTEAVGMDPKRQRLVDFQTTMQRRRKHGVTAKSGDIPLQFQVFDVLLKDGQSLLGEKYVDRRAILERTIINGPIIKIDEHTLTNDPREIKKLHKKYLKLGFEGIIVKKADSHYVSGRTGWRWVKMKEVETAAGKLADTIDCVVMGYTTGKGKRVGFGVGQFLAGIRAAGKIKTITKVGTGLTDEQFRELKSRLTKLEVKDKPLEYDVHKDLGPDFWVQPSLVVELAADEVTKSPKHTAGLALRFPR</sequence>
<reference evidence="15 16" key="1">
    <citation type="journal article" date="2016" name="Nat. Commun.">
        <title>Thousands of microbial genomes shed light on interconnected biogeochemical processes in an aquifer system.</title>
        <authorList>
            <person name="Anantharaman K."/>
            <person name="Brown C.T."/>
            <person name="Hug L.A."/>
            <person name="Sharon I."/>
            <person name="Castelle C.J."/>
            <person name="Probst A.J."/>
            <person name="Thomas B.C."/>
            <person name="Singh A."/>
            <person name="Wilkins M.J."/>
            <person name="Karaoz U."/>
            <person name="Brodie E.L."/>
            <person name="Williams K.H."/>
            <person name="Hubbard S.S."/>
            <person name="Banfield J.F."/>
        </authorList>
    </citation>
    <scope>NUCLEOTIDE SEQUENCE [LARGE SCALE GENOMIC DNA]</scope>
</reference>
<evidence type="ECO:0000313" key="15">
    <source>
        <dbReference type="EMBL" id="OGM68496.1"/>
    </source>
</evidence>
<evidence type="ECO:0000313" key="16">
    <source>
        <dbReference type="Proteomes" id="UP000178429"/>
    </source>
</evidence>
<evidence type="ECO:0000256" key="10">
    <source>
        <dbReference type="ARBA" id="ARBA00023204"/>
    </source>
</evidence>
<dbReference type="PANTHER" id="PTHR45674">
    <property type="entry name" value="DNA LIGASE 1/3 FAMILY MEMBER"/>
    <property type="match status" value="1"/>
</dbReference>
<evidence type="ECO:0000256" key="2">
    <source>
        <dbReference type="ARBA" id="ARBA00012727"/>
    </source>
</evidence>
<keyword evidence="7" id="KW-0227">DNA damage</keyword>
<dbReference type="NCBIfam" id="TIGR00574">
    <property type="entry name" value="dnl1"/>
    <property type="match status" value="1"/>
</dbReference>
<keyword evidence="5" id="KW-0235">DNA replication</keyword>
<name>A0A1F8BWQ6_9BACT</name>
<dbReference type="SUPFAM" id="SSF56091">
    <property type="entry name" value="DNA ligase/mRNA capping enzyme, catalytic domain"/>
    <property type="match status" value="1"/>
</dbReference>
<dbReference type="Gene3D" id="2.40.50.140">
    <property type="entry name" value="Nucleic acid-binding proteins"/>
    <property type="match status" value="1"/>
</dbReference>
<evidence type="ECO:0000256" key="11">
    <source>
        <dbReference type="ARBA" id="ARBA00023306"/>
    </source>
</evidence>
<dbReference type="AlphaFoldDB" id="A0A1F8BWQ6"/>
<evidence type="ECO:0000256" key="6">
    <source>
        <dbReference type="ARBA" id="ARBA00022741"/>
    </source>
</evidence>
<dbReference type="STRING" id="1802525.A2975_03190"/>
<dbReference type="GO" id="GO:0051301">
    <property type="term" value="P:cell division"/>
    <property type="evidence" value="ECO:0007669"/>
    <property type="project" value="UniProtKB-KW"/>
</dbReference>
<dbReference type="GO" id="GO:0006273">
    <property type="term" value="P:lagging strand elongation"/>
    <property type="evidence" value="ECO:0007669"/>
    <property type="project" value="TreeGrafter"/>
</dbReference>
<evidence type="ECO:0000256" key="5">
    <source>
        <dbReference type="ARBA" id="ARBA00022705"/>
    </source>
</evidence>
<dbReference type="GO" id="GO:0005524">
    <property type="term" value="F:ATP binding"/>
    <property type="evidence" value="ECO:0007669"/>
    <property type="project" value="UniProtKB-KW"/>
</dbReference>
<dbReference type="Pfam" id="PF01068">
    <property type="entry name" value="DNA_ligase_A_M"/>
    <property type="match status" value="1"/>
</dbReference>
<dbReference type="PROSITE" id="PS50160">
    <property type="entry name" value="DNA_LIGASE_A3"/>
    <property type="match status" value="1"/>
</dbReference>
<dbReference type="InterPro" id="IPR012310">
    <property type="entry name" value="DNA_ligase_ATP-dep_cent"/>
</dbReference>
<dbReference type="InterPro" id="IPR036599">
    <property type="entry name" value="DNA_ligase_N_sf"/>
</dbReference>
<evidence type="ECO:0000256" key="12">
    <source>
        <dbReference type="ARBA" id="ARBA00034003"/>
    </source>
</evidence>
<keyword evidence="10" id="KW-0234">DNA repair</keyword>
<dbReference type="SUPFAM" id="SSF50249">
    <property type="entry name" value="Nucleic acid-binding proteins"/>
    <property type="match status" value="1"/>
</dbReference>
<dbReference type="Pfam" id="PF04679">
    <property type="entry name" value="DNA_ligase_A_C"/>
    <property type="match status" value="1"/>
</dbReference>
<dbReference type="InterPro" id="IPR012308">
    <property type="entry name" value="DNA_ligase_ATP-dep_N"/>
</dbReference>
<dbReference type="GO" id="GO:0006281">
    <property type="term" value="P:DNA repair"/>
    <property type="evidence" value="ECO:0007669"/>
    <property type="project" value="UniProtKB-KW"/>
</dbReference>
<evidence type="ECO:0000256" key="13">
    <source>
        <dbReference type="RuleBase" id="RU004196"/>
    </source>
</evidence>
<keyword evidence="9" id="KW-0233">DNA recombination</keyword>
<dbReference type="InterPro" id="IPR012309">
    <property type="entry name" value="DNA_ligase_ATP-dep_C"/>
</dbReference>
<accession>A0A1F8BWQ6</accession>
<dbReference type="GO" id="GO:0003910">
    <property type="term" value="F:DNA ligase (ATP) activity"/>
    <property type="evidence" value="ECO:0007669"/>
    <property type="project" value="UniProtKB-EC"/>
</dbReference>
<dbReference type="Gene3D" id="3.30.470.30">
    <property type="entry name" value="DNA ligase/mRNA capping enzyme"/>
    <property type="match status" value="1"/>
</dbReference>
<gene>
    <name evidence="15" type="ORF">A2975_03190</name>
</gene>
<evidence type="ECO:0000256" key="4">
    <source>
        <dbReference type="ARBA" id="ARBA00022618"/>
    </source>
</evidence>
<dbReference type="EC" id="6.5.1.1" evidence="2"/>
<dbReference type="InterPro" id="IPR050191">
    <property type="entry name" value="ATP-dep_DNA_ligase"/>
</dbReference>